<reference evidence="1" key="1">
    <citation type="submission" date="2022-01" db="EMBL/GenBank/DDBJ databases">
        <title>Genome Sequence Resource for Two Populations of Ditylenchus destructor, the Migratory Endoparasitic Phytonematode.</title>
        <authorList>
            <person name="Zhang H."/>
            <person name="Lin R."/>
            <person name="Xie B."/>
        </authorList>
    </citation>
    <scope>NUCLEOTIDE SEQUENCE</scope>
    <source>
        <strain evidence="1">BazhouSP</strain>
    </source>
</reference>
<comment type="caution">
    <text evidence="1">The sequence shown here is derived from an EMBL/GenBank/DDBJ whole genome shotgun (WGS) entry which is preliminary data.</text>
</comment>
<sequence length="308" mass="35864">MFPVSVTVDILGFLDRKELEAVNQTNSLHHKIVTRYFSKTPLQRYDVISVWRDIDSESSSGSTVKLQKSLRYRNGVASLPEPERYPVDSYLHGCESFFRLPFIRFEEMFLTCNDPKDYLNWANVFRRFPHAFQTTKSLILHFHRDPPQKYLAQLLNWLPLPSIERVVIEFDDKRPISPLLSRQVTFFNSTIFANARSVSIVCRKKTGLLFPPSDIIEWLHAPHPSKEPKTLHISRMYSPLGLSLLLGGMKKIFKRATTPCNYLLVIQDYMGPNVQEKHRNAKTGERWTINALLNLDCMTIRRKKHAQM</sequence>
<proteinExistence type="predicted"/>
<dbReference type="Proteomes" id="UP001201812">
    <property type="component" value="Unassembled WGS sequence"/>
</dbReference>
<gene>
    <name evidence="1" type="ORF">DdX_15716</name>
</gene>
<accession>A0AAD4MQV4</accession>
<keyword evidence="2" id="KW-1185">Reference proteome</keyword>
<name>A0AAD4MQV4_9BILA</name>
<evidence type="ECO:0000313" key="1">
    <source>
        <dbReference type="EMBL" id="KAI1702033.1"/>
    </source>
</evidence>
<evidence type="ECO:0000313" key="2">
    <source>
        <dbReference type="Proteomes" id="UP001201812"/>
    </source>
</evidence>
<evidence type="ECO:0008006" key="3">
    <source>
        <dbReference type="Google" id="ProtNLM"/>
    </source>
</evidence>
<dbReference type="EMBL" id="JAKKPZ010000106">
    <property type="protein sequence ID" value="KAI1702033.1"/>
    <property type="molecule type" value="Genomic_DNA"/>
</dbReference>
<protein>
    <recommendedName>
        <fullName evidence="3">F-box domain-containing protein</fullName>
    </recommendedName>
</protein>
<dbReference type="AlphaFoldDB" id="A0AAD4MQV4"/>
<organism evidence="1 2">
    <name type="scientific">Ditylenchus destructor</name>
    <dbReference type="NCBI Taxonomy" id="166010"/>
    <lineage>
        <taxon>Eukaryota</taxon>
        <taxon>Metazoa</taxon>
        <taxon>Ecdysozoa</taxon>
        <taxon>Nematoda</taxon>
        <taxon>Chromadorea</taxon>
        <taxon>Rhabditida</taxon>
        <taxon>Tylenchina</taxon>
        <taxon>Tylenchomorpha</taxon>
        <taxon>Sphaerularioidea</taxon>
        <taxon>Anguinidae</taxon>
        <taxon>Anguininae</taxon>
        <taxon>Ditylenchus</taxon>
    </lineage>
</organism>